<evidence type="ECO:0000313" key="2">
    <source>
        <dbReference type="EMBL" id="TWF96933.1"/>
    </source>
</evidence>
<protein>
    <submittedName>
        <fullName evidence="2">Uncharacterized protein</fullName>
    </submittedName>
</protein>
<name>A0A561UC48_9ACTN</name>
<accession>A0A561UC48</accession>
<comment type="caution">
    <text evidence="2">The sequence shown here is derived from an EMBL/GenBank/DDBJ whole genome shotgun (WGS) entry which is preliminary data.</text>
</comment>
<dbReference type="Proteomes" id="UP000317940">
    <property type="component" value="Unassembled WGS sequence"/>
</dbReference>
<evidence type="ECO:0000313" key="3">
    <source>
        <dbReference type="Proteomes" id="UP000317940"/>
    </source>
</evidence>
<evidence type="ECO:0000256" key="1">
    <source>
        <dbReference type="SAM" id="MobiDB-lite"/>
    </source>
</evidence>
<feature type="region of interest" description="Disordered" evidence="1">
    <location>
        <begin position="91"/>
        <end position="113"/>
    </location>
</feature>
<sequence length="113" mass="11943">MDIVYSSLIRRAGAAPEVIAQEAELASVLGALWAHSQPGDGLEHASGQVEGDRIDLLVYLREGVAASRTDSTAPLRVAALLRRCHQNSPLLNARYLPPDPPVPPADDAGQPTA</sequence>
<dbReference type="RefSeq" id="WP_145903223.1">
    <property type="nucleotide sequence ID" value="NZ_BAAAMZ010000034.1"/>
</dbReference>
<keyword evidence="3" id="KW-1185">Reference proteome</keyword>
<dbReference type="AlphaFoldDB" id="A0A561UC48"/>
<dbReference type="OrthoDB" id="3872442at2"/>
<gene>
    <name evidence="2" type="ORF">FHX73_11707</name>
</gene>
<organism evidence="2 3">
    <name type="scientific">Kitasatospora viridis</name>
    <dbReference type="NCBI Taxonomy" id="281105"/>
    <lineage>
        <taxon>Bacteria</taxon>
        <taxon>Bacillati</taxon>
        <taxon>Actinomycetota</taxon>
        <taxon>Actinomycetes</taxon>
        <taxon>Kitasatosporales</taxon>
        <taxon>Streptomycetaceae</taxon>
        <taxon>Kitasatospora</taxon>
    </lineage>
</organism>
<proteinExistence type="predicted"/>
<dbReference type="EMBL" id="VIWT01000001">
    <property type="protein sequence ID" value="TWF96933.1"/>
    <property type="molecule type" value="Genomic_DNA"/>
</dbReference>
<reference evidence="2 3" key="1">
    <citation type="submission" date="2019-06" db="EMBL/GenBank/DDBJ databases">
        <title>Sequencing the genomes of 1000 actinobacteria strains.</title>
        <authorList>
            <person name="Klenk H.-P."/>
        </authorList>
    </citation>
    <scope>NUCLEOTIDE SEQUENCE [LARGE SCALE GENOMIC DNA]</scope>
    <source>
        <strain evidence="2 3">DSM 44826</strain>
    </source>
</reference>